<dbReference type="Gene3D" id="1.10.260.40">
    <property type="entry name" value="lambda repressor-like DNA-binding domains"/>
    <property type="match status" value="1"/>
</dbReference>
<evidence type="ECO:0000256" key="3">
    <source>
        <dbReference type="ARBA" id="ARBA00023163"/>
    </source>
</evidence>
<evidence type="ECO:0000313" key="5">
    <source>
        <dbReference type="EMBL" id="RPJ93196.1"/>
    </source>
</evidence>
<name>A0A424WIR5_ALCXX</name>
<comment type="caution">
    <text evidence="5">The sequence shown here is derived from an EMBL/GenBank/DDBJ whole genome shotgun (WGS) entry which is preliminary data.</text>
</comment>
<protein>
    <submittedName>
        <fullName evidence="5">LacI family DNA-binding transcriptional regulator</fullName>
    </submittedName>
</protein>
<dbReference type="OrthoDB" id="8770688at2"/>
<evidence type="ECO:0000256" key="2">
    <source>
        <dbReference type="ARBA" id="ARBA00023125"/>
    </source>
</evidence>
<dbReference type="CDD" id="cd01392">
    <property type="entry name" value="HTH_LacI"/>
    <property type="match status" value="1"/>
</dbReference>
<keyword evidence="2 5" id="KW-0238">DNA-binding</keyword>
<dbReference type="AlphaFoldDB" id="A0A424WIR5"/>
<dbReference type="CDD" id="cd06273">
    <property type="entry name" value="PBP1_LacI-like"/>
    <property type="match status" value="1"/>
</dbReference>
<feature type="domain" description="HTH lacI-type" evidence="4">
    <location>
        <begin position="12"/>
        <end position="65"/>
    </location>
</feature>
<gene>
    <name evidence="5" type="ORF">DY367_04590</name>
</gene>
<sequence>MKRKSAPLSGDTLKSIAVAGGISSATLSRVLNHPEKVRPDLRARAMALLAEAGYVPHGAARSLASRKTRTMGAIIPTVDSALFAKLVDGMQQAIHEHGYQLLLASTNYSPAREAGEVRALIERGVDAMMLVGRSRDPELYELLHSKGIPFVTTCHYDAADPWPMVGWDNAAAAQRIADYLLDIGHRRLGVIAGISKDNDRAADRVAGFTRALTRRGIELPPQYVIEKPYTVPEARRAMATLLRLPEPPTAVMCGNDILAYGALQECLWQNLRVPEQISITGFDNIEMAAHCRPGITTLNVPAFELGQRAANILLAADANTPPENVCIELELIVRDTTAPPRNSASARLGR</sequence>
<dbReference type="EMBL" id="QVXO01000004">
    <property type="protein sequence ID" value="RPJ93196.1"/>
    <property type="molecule type" value="Genomic_DNA"/>
</dbReference>
<organism evidence="5 6">
    <name type="scientific">Alcaligenes xylosoxydans xylosoxydans</name>
    <name type="common">Achromobacter xylosoxidans</name>
    <dbReference type="NCBI Taxonomy" id="85698"/>
    <lineage>
        <taxon>Bacteria</taxon>
        <taxon>Pseudomonadati</taxon>
        <taxon>Pseudomonadota</taxon>
        <taxon>Betaproteobacteria</taxon>
        <taxon>Burkholderiales</taxon>
        <taxon>Alcaligenaceae</taxon>
        <taxon>Achromobacter</taxon>
    </lineage>
</organism>
<dbReference type="InterPro" id="IPR010982">
    <property type="entry name" value="Lambda_DNA-bd_dom_sf"/>
</dbReference>
<keyword evidence="1" id="KW-0805">Transcription regulation</keyword>
<dbReference type="GO" id="GO:0003700">
    <property type="term" value="F:DNA-binding transcription factor activity"/>
    <property type="evidence" value="ECO:0007669"/>
    <property type="project" value="TreeGrafter"/>
</dbReference>
<evidence type="ECO:0000256" key="1">
    <source>
        <dbReference type="ARBA" id="ARBA00023015"/>
    </source>
</evidence>
<evidence type="ECO:0000313" key="6">
    <source>
        <dbReference type="Proteomes" id="UP000285324"/>
    </source>
</evidence>
<dbReference type="PANTHER" id="PTHR30146:SF138">
    <property type="entry name" value="TRANSCRIPTIONAL REGULATORY PROTEIN"/>
    <property type="match status" value="1"/>
</dbReference>
<dbReference type="SUPFAM" id="SSF53822">
    <property type="entry name" value="Periplasmic binding protein-like I"/>
    <property type="match status" value="1"/>
</dbReference>
<dbReference type="InterPro" id="IPR000843">
    <property type="entry name" value="HTH_LacI"/>
</dbReference>
<accession>A0A424WIR5</accession>
<dbReference type="Gene3D" id="3.40.50.2300">
    <property type="match status" value="2"/>
</dbReference>
<keyword evidence="3" id="KW-0804">Transcription</keyword>
<proteinExistence type="predicted"/>
<dbReference type="SMART" id="SM00354">
    <property type="entry name" value="HTH_LACI"/>
    <property type="match status" value="1"/>
</dbReference>
<evidence type="ECO:0000259" key="4">
    <source>
        <dbReference type="PROSITE" id="PS50932"/>
    </source>
</evidence>
<reference evidence="5 6" key="1">
    <citation type="submission" date="2018-08" db="EMBL/GenBank/DDBJ databases">
        <title>Achromobacter xylosoxidans Genome sequencing and assembly.</title>
        <authorList>
            <person name="Wang R."/>
            <person name="Rensing C."/>
            <person name="Li Y."/>
        </authorList>
    </citation>
    <scope>NUCLEOTIDE SEQUENCE [LARGE SCALE GENOMIC DNA]</scope>
    <source>
        <strain evidence="5 6">GD003A</strain>
    </source>
</reference>
<dbReference type="RefSeq" id="WP_118931810.1">
    <property type="nucleotide sequence ID" value="NZ_CP061008.1"/>
</dbReference>
<dbReference type="InterPro" id="IPR028082">
    <property type="entry name" value="Peripla_BP_I"/>
</dbReference>
<dbReference type="GO" id="GO:0000976">
    <property type="term" value="F:transcription cis-regulatory region binding"/>
    <property type="evidence" value="ECO:0007669"/>
    <property type="project" value="TreeGrafter"/>
</dbReference>
<dbReference type="Proteomes" id="UP000285324">
    <property type="component" value="Unassembled WGS sequence"/>
</dbReference>
<dbReference type="InterPro" id="IPR046335">
    <property type="entry name" value="LacI/GalR-like_sensor"/>
</dbReference>
<dbReference type="PROSITE" id="PS50932">
    <property type="entry name" value="HTH_LACI_2"/>
    <property type="match status" value="1"/>
</dbReference>
<dbReference type="Pfam" id="PF13377">
    <property type="entry name" value="Peripla_BP_3"/>
    <property type="match status" value="1"/>
</dbReference>
<dbReference type="SUPFAM" id="SSF47413">
    <property type="entry name" value="lambda repressor-like DNA-binding domains"/>
    <property type="match status" value="1"/>
</dbReference>
<dbReference type="PANTHER" id="PTHR30146">
    <property type="entry name" value="LACI-RELATED TRANSCRIPTIONAL REPRESSOR"/>
    <property type="match status" value="1"/>
</dbReference>
<dbReference type="Pfam" id="PF00356">
    <property type="entry name" value="LacI"/>
    <property type="match status" value="1"/>
</dbReference>